<dbReference type="EMBL" id="KQ434924">
    <property type="protein sequence ID" value="KZC11604.1"/>
    <property type="molecule type" value="Genomic_DNA"/>
</dbReference>
<dbReference type="Pfam" id="PF05742">
    <property type="entry name" value="TANGO2"/>
    <property type="match status" value="1"/>
</dbReference>
<dbReference type="Proteomes" id="UP000076502">
    <property type="component" value="Unassembled WGS sequence"/>
</dbReference>
<dbReference type="GO" id="GO:0007030">
    <property type="term" value="P:Golgi organization"/>
    <property type="evidence" value="ECO:0007669"/>
    <property type="project" value="TreeGrafter"/>
</dbReference>
<dbReference type="AlphaFoldDB" id="A0A154PJF6"/>
<organism evidence="1 2">
    <name type="scientific">Dufourea novaeangliae</name>
    <name type="common">Sweat bee</name>
    <dbReference type="NCBI Taxonomy" id="178035"/>
    <lineage>
        <taxon>Eukaryota</taxon>
        <taxon>Metazoa</taxon>
        <taxon>Ecdysozoa</taxon>
        <taxon>Arthropoda</taxon>
        <taxon>Hexapoda</taxon>
        <taxon>Insecta</taxon>
        <taxon>Pterygota</taxon>
        <taxon>Neoptera</taxon>
        <taxon>Endopterygota</taxon>
        <taxon>Hymenoptera</taxon>
        <taxon>Apocrita</taxon>
        <taxon>Aculeata</taxon>
        <taxon>Apoidea</taxon>
        <taxon>Anthophila</taxon>
        <taxon>Halictidae</taxon>
        <taxon>Rophitinae</taxon>
        <taxon>Dufourea</taxon>
    </lineage>
</organism>
<dbReference type="PANTHER" id="PTHR17985">
    <property type="entry name" value="SER/THR-RICH PROTEIN T10 IN DGCR REGION"/>
    <property type="match status" value="1"/>
</dbReference>
<sequence>MCIVFIYRNPDADSQSYRLIVASNRDEHFKRPALLAHYWENHPECLGGTDMEVGKEGGTWFALSIKGKAGVVLNLPNEEGLINSPKTGRGYLICNFIISNDSAISYLNKLHKENKNNQPYNSYALILIDLHNADVHCLSSSVKSQGPFTSPDTLFGFSNSNFDTPLKKVEEGKKKFRNIVNNTKVSKQAELIEELLKFLKSEERYLPDPELQRRCPTKYEELSSVFISGKEYCTRTHSLLLINGNNEITFVEETLMPDLTWKRQIFNNNLICDNK</sequence>
<dbReference type="OrthoDB" id="191601at2759"/>
<evidence type="ECO:0000313" key="1">
    <source>
        <dbReference type="EMBL" id="KZC11604.1"/>
    </source>
</evidence>
<reference evidence="1 2" key="1">
    <citation type="submission" date="2015-07" db="EMBL/GenBank/DDBJ databases">
        <title>The genome of Dufourea novaeangliae.</title>
        <authorList>
            <person name="Pan H."/>
            <person name="Kapheim K."/>
        </authorList>
    </citation>
    <scope>NUCLEOTIDE SEQUENCE [LARGE SCALE GENOMIC DNA]</scope>
    <source>
        <strain evidence="1">0120121106</strain>
        <tissue evidence="1">Whole body</tissue>
    </source>
</reference>
<protein>
    <submittedName>
        <fullName evidence="1">Ser/Thr-rich protein T10 in DGCR region</fullName>
    </submittedName>
</protein>
<name>A0A154PJF6_DUFNO</name>
<dbReference type="InterPro" id="IPR008551">
    <property type="entry name" value="TANGO2"/>
</dbReference>
<evidence type="ECO:0000313" key="2">
    <source>
        <dbReference type="Proteomes" id="UP000076502"/>
    </source>
</evidence>
<accession>A0A154PJF6</accession>
<dbReference type="GO" id="GO:0009306">
    <property type="term" value="P:protein secretion"/>
    <property type="evidence" value="ECO:0007669"/>
    <property type="project" value="TreeGrafter"/>
</dbReference>
<dbReference type="GO" id="GO:0005794">
    <property type="term" value="C:Golgi apparatus"/>
    <property type="evidence" value="ECO:0007669"/>
    <property type="project" value="TreeGrafter"/>
</dbReference>
<gene>
    <name evidence="1" type="ORF">WN55_02886</name>
</gene>
<dbReference type="STRING" id="178035.A0A154PJF6"/>
<keyword evidence="2" id="KW-1185">Reference proteome</keyword>
<dbReference type="PANTHER" id="PTHR17985:SF8">
    <property type="entry name" value="TRANSPORT AND GOLGI ORGANIZATION PROTEIN 2 HOMOLOG"/>
    <property type="match status" value="1"/>
</dbReference>
<proteinExistence type="predicted"/>